<feature type="region of interest" description="Disordered" evidence="2">
    <location>
        <begin position="638"/>
        <end position="681"/>
    </location>
</feature>
<feature type="coiled-coil region" evidence="1">
    <location>
        <begin position="502"/>
        <end position="550"/>
    </location>
</feature>
<feature type="region of interest" description="Disordered" evidence="2">
    <location>
        <begin position="115"/>
        <end position="270"/>
    </location>
</feature>
<keyword evidence="1" id="KW-0175">Coiled coil</keyword>
<feature type="compositionally biased region" description="Low complexity" evidence="2">
    <location>
        <begin position="651"/>
        <end position="677"/>
    </location>
</feature>
<feature type="compositionally biased region" description="Basic and acidic residues" evidence="2">
    <location>
        <begin position="243"/>
        <end position="270"/>
    </location>
</feature>
<dbReference type="SUPFAM" id="SSF74924">
    <property type="entry name" value="Cap-Gly domain"/>
    <property type="match status" value="1"/>
</dbReference>
<dbReference type="InterPro" id="IPR000938">
    <property type="entry name" value="CAP-Gly_domain"/>
</dbReference>
<dbReference type="OrthoDB" id="2130750at2759"/>
<dbReference type="AlphaFoldDB" id="A0A9P4LXP2"/>
<evidence type="ECO:0000313" key="5">
    <source>
        <dbReference type="Proteomes" id="UP000799776"/>
    </source>
</evidence>
<dbReference type="Proteomes" id="UP000799776">
    <property type="component" value="Unassembled WGS sequence"/>
</dbReference>
<name>A0A9P4LXP2_9PEZI</name>
<evidence type="ECO:0000313" key="4">
    <source>
        <dbReference type="EMBL" id="KAF2088367.1"/>
    </source>
</evidence>
<organism evidence="4 5">
    <name type="scientific">Saccharata proteae CBS 121410</name>
    <dbReference type="NCBI Taxonomy" id="1314787"/>
    <lineage>
        <taxon>Eukaryota</taxon>
        <taxon>Fungi</taxon>
        <taxon>Dikarya</taxon>
        <taxon>Ascomycota</taxon>
        <taxon>Pezizomycotina</taxon>
        <taxon>Dothideomycetes</taxon>
        <taxon>Dothideomycetes incertae sedis</taxon>
        <taxon>Botryosphaeriales</taxon>
        <taxon>Saccharataceae</taxon>
        <taxon>Saccharata</taxon>
    </lineage>
</organism>
<comment type="caution">
    <text evidence="4">The sequence shown here is derived from an EMBL/GenBank/DDBJ whole genome shotgun (WGS) entry which is preliminary data.</text>
</comment>
<evidence type="ECO:0000256" key="1">
    <source>
        <dbReference type="SAM" id="Coils"/>
    </source>
</evidence>
<dbReference type="SMART" id="SM01052">
    <property type="entry name" value="CAP_GLY"/>
    <property type="match status" value="1"/>
</dbReference>
<keyword evidence="5" id="KW-1185">Reference proteome</keyword>
<dbReference type="InterPro" id="IPR036859">
    <property type="entry name" value="CAP-Gly_dom_sf"/>
</dbReference>
<dbReference type="Gene3D" id="2.30.30.190">
    <property type="entry name" value="CAP Gly-rich-like domain"/>
    <property type="match status" value="1"/>
</dbReference>
<feature type="region of interest" description="Disordered" evidence="2">
    <location>
        <begin position="440"/>
        <end position="463"/>
    </location>
</feature>
<feature type="compositionally biased region" description="Polar residues" evidence="2">
    <location>
        <begin position="208"/>
        <end position="225"/>
    </location>
</feature>
<dbReference type="PANTHER" id="PTHR18916:SF83">
    <property type="entry name" value="TIP ELONGATION PROTEIN 1"/>
    <property type="match status" value="1"/>
</dbReference>
<protein>
    <recommendedName>
        <fullName evidence="3">CAP-Gly domain-containing protein</fullName>
    </recommendedName>
</protein>
<evidence type="ECO:0000259" key="3">
    <source>
        <dbReference type="PROSITE" id="PS50245"/>
    </source>
</evidence>
<dbReference type="PROSITE" id="PS50245">
    <property type="entry name" value="CAP_GLY_2"/>
    <property type="match status" value="1"/>
</dbReference>
<sequence>MLGGDGRPIEVGDTVDVPGGFYGVIKFIGGVKGKKGTFVGVELAREFASNGKNDGDVDGTRYFTTTIPRSGIFLPIHRASKRASLAGSVDSFPPTPITPAFNSSFAAHHDSHVPAMPKFSQSVGPGARAPSPQFKQKRPSLPRPESPLRNKPQLKPTPGRAVTPGRNPSLGPGMFGKSAIGGAPRFTPSPAPGKMRKPTTPQPRKNPFSESTYGRSPSRLGTASSVDEDGELTPNATPSPRAPSREIEEELARLRREVEEKSRELDEKTHQLKDQAIELAEMESSFAELQTLIPTGSPSPSRSSRSGFFDDMDTTQLRALLREKNDKISQLTSEFDDHRQDFRSTIDTLELASAETERVYEKKVEELMAELQEFHDRDDDVANVAEQLKQLEELVAELEEGLEDARRGEAEARGEVEFLRGEVERGRSELRREREKAAAALKGASDSVDGSAARSSRDLEQRDDEIRGLKAIIHSLSSGGDTMSPAVEMPRSPLGQSAGADVAALNAEVERLMRETDELRGLVERKKNHEEELEREVEQLRRVAAQANEIRDSVISNGTAGTGTPSARDSKTTIVGWRGQHFNHEVEPAYSVSEAESTQWCEYCDSSGHDILNCTSQDLGGAHNNASNRLRDLHLHDEPDALDSSHPSLNAPATSTPLSPSSAQHSSHPSPATAASAGAKTGAEDTMAGLVAGSGGDVDAEKWCALCEREGHDVTTCPDEDVL</sequence>
<dbReference type="EMBL" id="ML978717">
    <property type="protein sequence ID" value="KAF2088367.1"/>
    <property type="molecule type" value="Genomic_DNA"/>
</dbReference>
<accession>A0A9P4LXP2</accession>
<dbReference type="PANTHER" id="PTHR18916">
    <property type="entry name" value="DYNACTIN 1-RELATED MICROTUBULE-BINDING"/>
    <property type="match status" value="1"/>
</dbReference>
<reference evidence="4" key="1">
    <citation type="journal article" date="2020" name="Stud. Mycol.">
        <title>101 Dothideomycetes genomes: a test case for predicting lifestyles and emergence of pathogens.</title>
        <authorList>
            <person name="Haridas S."/>
            <person name="Albert R."/>
            <person name="Binder M."/>
            <person name="Bloem J."/>
            <person name="Labutti K."/>
            <person name="Salamov A."/>
            <person name="Andreopoulos B."/>
            <person name="Baker S."/>
            <person name="Barry K."/>
            <person name="Bills G."/>
            <person name="Bluhm B."/>
            <person name="Cannon C."/>
            <person name="Castanera R."/>
            <person name="Culley D."/>
            <person name="Daum C."/>
            <person name="Ezra D."/>
            <person name="Gonzalez J."/>
            <person name="Henrissat B."/>
            <person name="Kuo A."/>
            <person name="Liang C."/>
            <person name="Lipzen A."/>
            <person name="Lutzoni F."/>
            <person name="Magnuson J."/>
            <person name="Mondo S."/>
            <person name="Nolan M."/>
            <person name="Ohm R."/>
            <person name="Pangilinan J."/>
            <person name="Park H.-J."/>
            <person name="Ramirez L."/>
            <person name="Alfaro M."/>
            <person name="Sun H."/>
            <person name="Tritt A."/>
            <person name="Yoshinaga Y."/>
            <person name="Zwiers L.-H."/>
            <person name="Turgeon B."/>
            <person name="Goodwin S."/>
            <person name="Spatafora J."/>
            <person name="Crous P."/>
            <person name="Grigoriev I."/>
        </authorList>
    </citation>
    <scope>NUCLEOTIDE SEQUENCE</scope>
    <source>
        <strain evidence="4">CBS 121410</strain>
    </source>
</reference>
<dbReference type="Pfam" id="PF01302">
    <property type="entry name" value="CAP_GLY"/>
    <property type="match status" value="1"/>
</dbReference>
<evidence type="ECO:0000256" key="2">
    <source>
        <dbReference type="SAM" id="MobiDB-lite"/>
    </source>
</evidence>
<proteinExistence type="predicted"/>
<feature type="domain" description="CAP-Gly" evidence="3">
    <location>
        <begin position="29"/>
        <end position="75"/>
    </location>
</feature>
<gene>
    <name evidence="4" type="ORF">K490DRAFT_40123</name>
</gene>